<evidence type="ECO:0000256" key="1">
    <source>
        <dbReference type="ARBA" id="ARBA00009686"/>
    </source>
</evidence>
<gene>
    <name evidence="3" type="ORF">PPAR1163_LOCUS5791</name>
</gene>
<feature type="domain" description="Phosducin" evidence="2">
    <location>
        <begin position="97"/>
        <end position="213"/>
    </location>
</feature>
<dbReference type="GO" id="GO:0006457">
    <property type="term" value="P:protein folding"/>
    <property type="evidence" value="ECO:0007669"/>
    <property type="project" value="TreeGrafter"/>
</dbReference>
<accession>A0A7S1TUC9</accession>
<dbReference type="Pfam" id="PF02114">
    <property type="entry name" value="Phosducin"/>
    <property type="match status" value="1"/>
</dbReference>
<dbReference type="EMBL" id="HBGJ01009204">
    <property type="protein sequence ID" value="CAD9247436.1"/>
    <property type="molecule type" value="Transcribed_RNA"/>
</dbReference>
<name>A0A7S1TUC9_9STRA</name>
<dbReference type="PANTHER" id="PTHR45809:SF3">
    <property type="entry name" value="VIRAL IAP-ASSOCIATED FACTOR HOMOLOG"/>
    <property type="match status" value="1"/>
</dbReference>
<reference evidence="3" key="1">
    <citation type="submission" date="2021-01" db="EMBL/GenBank/DDBJ databases">
        <authorList>
            <person name="Corre E."/>
            <person name="Pelletier E."/>
            <person name="Niang G."/>
            <person name="Scheremetjew M."/>
            <person name="Finn R."/>
            <person name="Kale V."/>
            <person name="Holt S."/>
            <person name="Cochrane G."/>
            <person name="Meng A."/>
            <person name="Brown T."/>
            <person name="Cohen L."/>
        </authorList>
    </citation>
    <scope>NUCLEOTIDE SEQUENCE</scope>
    <source>
        <strain evidence="3">CCMP2877</strain>
    </source>
</reference>
<dbReference type="SUPFAM" id="SSF52833">
    <property type="entry name" value="Thioredoxin-like"/>
    <property type="match status" value="1"/>
</dbReference>
<dbReference type="InterPro" id="IPR024253">
    <property type="entry name" value="Phosducin_thioredoxin-like_dom"/>
</dbReference>
<dbReference type="Gene3D" id="3.40.30.10">
    <property type="entry name" value="Glutaredoxin"/>
    <property type="match status" value="1"/>
</dbReference>
<evidence type="ECO:0000259" key="2">
    <source>
        <dbReference type="Pfam" id="PF02114"/>
    </source>
</evidence>
<dbReference type="PANTHER" id="PTHR45809">
    <property type="entry name" value="VIRAL IAP-ASSOCIATED FACTOR HOMOLOG"/>
    <property type="match status" value="1"/>
</dbReference>
<dbReference type="InterPro" id="IPR036249">
    <property type="entry name" value="Thioredoxin-like_sf"/>
</dbReference>
<comment type="similarity">
    <text evidence="1">Belongs to the phosducin family.</text>
</comment>
<protein>
    <recommendedName>
        <fullName evidence="2">Phosducin domain-containing protein</fullName>
    </recommendedName>
</protein>
<dbReference type="GO" id="GO:0005737">
    <property type="term" value="C:cytoplasm"/>
    <property type="evidence" value="ECO:0007669"/>
    <property type="project" value="TreeGrafter"/>
</dbReference>
<organism evidence="3">
    <name type="scientific">Phaeomonas parva</name>
    <dbReference type="NCBI Taxonomy" id="124430"/>
    <lineage>
        <taxon>Eukaryota</taxon>
        <taxon>Sar</taxon>
        <taxon>Stramenopiles</taxon>
        <taxon>Ochrophyta</taxon>
        <taxon>Pinguiophyceae</taxon>
        <taxon>Pinguiochrysidales</taxon>
        <taxon>Pinguiochrysidaceae</taxon>
        <taxon>Phaeomonas</taxon>
    </lineage>
</organism>
<proteinExistence type="inferred from homology"/>
<sequence length="255" mass="27963">MATGGTTKTKFTLKTTDFDDALMKHGIISREQALIAKGMTVAEANALLEEEHRQKHELDGVEYHTTTGAAAAELRAKAAAAVDAAAEDSDDALLEELEDELDDDAMLNEYRAKRMAEMRAAAATQRYGDYVEIRRDEWMREVNDASTDAFVVVNLYQDALESTLVVDHVLGELAGLHRDVKFLRIKSTEAIEGFPDGNLPVIFVYRDGEMATQLDSAELIEAGQLTTLSIGRALERAGVLKLRTGRRATDGGDDD</sequence>
<dbReference type="AlphaFoldDB" id="A0A7S1TUC9"/>
<evidence type="ECO:0000313" key="3">
    <source>
        <dbReference type="EMBL" id="CAD9247436.1"/>
    </source>
</evidence>
<dbReference type="InterPro" id="IPR051498">
    <property type="entry name" value="Phosducin-like_chap/apop_reg"/>
</dbReference>